<dbReference type="AlphaFoldDB" id="A0A6M8HYD4"/>
<sequence length="50" mass="5412">METTIGRYKHIIGPKLRARSTAGQKAEVAIAIRALNQMIQIAKPISVPAV</sequence>
<accession>A0A6M8HYD4</accession>
<proteinExistence type="predicted"/>
<keyword evidence="1" id="KW-0614">Plasmid</keyword>
<dbReference type="RefSeq" id="WP_171834385.1">
    <property type="nucleotide sequence ID" value="NZ_CP053710.1"/>
</dbReference>
<keyword evidence="2" id="KW-1185">Reference proteome</keyword>
<reference evidence="1 2" key="1">
    <citation type="journal article" date="2014" name="World J. Microbiol. Biotechnol.">
        <title>Biodiversity and physiological characteristics of Antarctic and Arctic lichens-associated bacteria.</title>
        <authorList>
            <person name="Lee Y.M."/>
            <person name="Kim E.H."/>
            <person name="Lee H.K."/>
            <person name="Hong S.G."/>
        </authorList>
    </citation>
    <scope>NUCLEOTIDE SEQUENCE [LARGE SCALE GENOMIC DNA]</scope>
    <source>
        <strain evidence="1 2">PAMC 26569</strain>
        <plasmid evidence="1">unnamed2</plasmid>
    </source>
</reference>
<evidence type="ECO:0000313" key="1">
    <source>
        <dbReference type="EMBL" id="QKE93422.1"/>
    </source>
</evidence>
<gene>
    <name evidence="1" type="ORF">HN018_24875</name>
</gene>
<dbReference type="Proteomes" id="UP000500767">
    <property type="component" value="Plasmid unnamed2"/>
</dbReference>
<name>A0A6M8HYD4_9PROT</name>
<dbReference type="EMBL" id="CP053710">
    <property type="protein sequence ID" value="QKE93422.1"/>
    <property type="molecule type" value="Genomic_DNA"/>
</dbReference>
<geneLocation type="plasmid" evidence="1 2">
    <name>unnamed2</name>
</geneLocation>
<evidence type="ECO:0000313" key="2">
    <source>
        <dbReference type="Proteomes" id="UP000500767"/>
    </source>
</evidence>
<dbReference type="KEGG" id="lck:HN018_24875"/>
<protein>
    <submittedName>
        <fullName evidence="1">Uncharacterized protein</fullName>
    </submittedName>
</protein>
<organism evidence="1 2">
    <name type="scientific">Lichenicola cladoniae</name>
    <dbReference type="NCBI Taxonomy" id="1484109"/>
    <lineage>
        <taxon>Bacteria</taxon>
        <taxon>Pseudomonadati</taxon>
        <taxon>Pseudomonadota</taxon>
        <taxon>Alphaproteobacteria</taxon>
        <taxon>Acetobacterales</taxon>
        <taxon>Acetobacteraceae</taxon>
        <taxon>Lichenicola</taxon>
    </lineage>
</organism>